<comment type="subcellular location">
    <subcellularLocation>
        <location evidence="1">Endomembrane system</location>
        <topology evidence="1">Multi-pass membrane protein</topology>
    </subcellularLocation>
</comment>
<evidence type="ECO:0000256" key="3">
    <source>
        <dbReference type="ARBA" id="ARBA00022989"/>
    </source>
</evidence>
<evidence type="ECO:0000256" key="5">
    <source>
        <dbReference type="SAM" id="Phobius"/>
    </source>
</evidence>
<evidence type="ECO:0000313" key="6">
    <source>
        <dbReference type="EMBL" id="THD09949.1"/>
    </source>
</evidence>
<organism evidence="6 7">
    <name type="scientific">Metallibacterium scheffleri</name>
    <dbReference type="NCBI Taxonomy" id="993689"/>
    <lineage>
        <taxon>Bacteria</taxon>
        <taxon>Pseudomonadati</taxon>
        <taxon>Pseudomonadota</taxon>
        <taxon>Gammaproteobacteria</taxon>
        <taxon>Lysobacterales</taxon>
        <taxon>Rhodanobacteraceae</taxon>
        <taxon>Metallibacterium</taxon>
    </lineage>
</organism>
<evidence type="ECO:0000256" key="4">
    <source>
        <dbReference type="ARBA" id="ARBA00023136"/>
    </source>
</evidence>
<evidence type="ECO:0000256" key="2">
    <source>
        <dbReference type="ARBA" id="ARBA00022692"/>
    </source>
</evidence>
<dbReference type="STRING" id="993689.GCA_002077135_00661"/>
<accession>A0A4S3KMB6</accession>
<gene>
    <name evidence="6" type="ORF">B1806_09840</name>
</gene>
<evidence type="ECO:0000256" key="1">
    <source>
        <dbReference type="ARBA" id="ARBA00004127"/>
    </source>
</evidence>
<dbReference type="InterPro" id="IPR052527">
    <property type="entry name" value="Metal_cation-efflux_comp"/>
</dbReference>
<dbReference type="Proteomes" id="UP000307749">
    <property type="component" value="Unassembled WGS sequence"/>
</dbReference>
<keyword evidence="3 5" id="KW-1133">Transmembrane helix</keyword>
<dbReference type="InterPro" id="IPR007318">
    <property type="entry name" value="Phopholipid_MeTrfase"/>
</dbReference>
<feature type="transmembrane region" description="Helical" evidence="5">
    <location>
        <begin position="145"/>
        <end position="178"/>
    </location>
</feature>
<dbReference type="PANTHER" id="PTHR43847:SF1">
    <property type="entry name" value="BLL3993 PROTEIN"/>
    <property type="match status" value="1"/>
</dbReference>
<dbReference type="Pfam" id="PF04191">
    <property type="entry name" value="PEMT"/>
    <property type="match status" value="1"/>
</dbReference>
<keyword evidence="7" id="KW-1185">Reference proteome</keyword>
<dbReference type="Gene3D" id="1.20.120.1630">
    <property type="match status" value="1"/>
</dbReference>
<keyword evidence="2 5" id="KW-0812">Transmembrane</keyword>
<proteinExistence type="predicted"/>
<name>A0A4S3KMB6_9GAMM</name>
<dbReference type="EMBL" id="MWQO01000034">
    <property type="protein sequence ID" value="THD09949.1"/>
    <property type="molecule type" value="Genomic_DNA"/>
</dbReference>
<feature type="transmembrane region" description="Helical" evidence="5">
    <location>
        <begin position="20"/>
        <end position="42"/>
    </location>
</feature>
<comment type="caution">
    <text evidence="6">The sequence shown here is derived from an EMBL/GenBank/DDBJ whole genome shotgun (WGS) entry which is preliminary data.</text>
</comment>
<dbReference type="PANTHER" id="PTHR43847">
    <property type="entry name" value="BLL3993 PROTEIN"/>
    <property type="match status" value="1"/>
</dbReference>
<dbReference type="AlphaFoldDB" id="A0A4S3KMB6"/>
<feature type="transmembrane region" description="Helical" evidence="5">
    <location>
        <begin position="62"/>
        <end position="80"/>
    </location>
</feature>
<protein>
    <recommendedName>
        <fullName evidence="8">Isoprenylcysteine carboxyl methyltransferase</fullName>
    </recommendedName>
</protein>
<keyword evidence="4 5" id="KW-0472">Membrane</keyword>
<evidence type="ECO:0008006" key="8">
    <source>
        <dbReference type="Google" id="ProtNLM"/>
    </source>
</evidence>
<feature type="transmembrane region" description="Helical" evidence="5">
    <location>
        <begin position="92"/>
        <end position="112"/>
    </location>
</feature>
<sequence>MRRPRPARESRNPGVPMNPLLRSFLLELIPLLWLVWLLYWWLGAGHLKAVARRESPLQGASHGIPLVLAALLFLLPGRDLGALAAPFMARSWTGYGIGVVLVALGLAFAVQARRHLGANWSGTVTLKQEHSLIRSGPYRHIRHPIYTGILLAFVGSALALAEWRGVLAVLLAAMALIIKLRREERWMLQCFGADYAAYRKASWALLPGLY</sequence>
<dbReference type="GO" id="GO:0012505">
    <property type="term" value="C:endomembrane system"/>
    <property type="evidence" value="ECO:0007669"/>
    <property type="project" value="UniProtKB-SubCell"/>
</dbReference>
<reference evidence="6 7" key="1">
    <citation type="submission" date="2017-02" db="EMBL/GenBank/DDBJ databases">
        <title>Whole genome sequencing of Metallibacterium scheffleri DSM 24874 (T).</title>
        <authorList>
            <person name="Kumar S."/>
            <person name="Patil P."/>
            <person name="Patil P.B."/>
        </authorList>
    </citation>
    <scope>NUCLEOTIDE SEQUENCE [LARGE SCALE GENOMIC DNA]</scope>
    <source>
        <strain evidence="6 7">DSM 24874</strain>
    </source>
</reference>
<dbReference type="OrthoDB" id="5293276at2"/>
<evidence type="ECO:0000313" key="7">
    <source>
        <dbReference type="Proteomes" id="UP000307749"/>
    </source>
</evidence>